<comment type="subcellular location">
    <subcellularLocation>
        <location evidence="1">Cytoplasm</location>
        <location evidence="1">Cytosol</location>
    </subcellularLocation>
</comment>
<dbReference type="EMBL" id="KN837221">
    <property type="protein sequence ID" value="KIJ32797.1"/>
    <property type="molecule type" value="Genomic_DNA"/>
</dbReference>
<evidence type="ECO:0000256" key="10">
    <source>
        <dbReference type="SAM" id="MobiDB-lite"/>
    </source>
</evidence>
<evidence type="ECO:0000256" key="5">
    <source>
        <dbReference type="ARBA" id="ARBA00022917"/>
    </source>
</evidence>
<keyword evidence="12" id="KW-1185">Reference proteome</keyword>
<dbReference type="InterPro" id="IPR037171">
    <property type="entry name" value="NagB/RpiA_transferase-like"/>
</dbReference>
<dbReference type="GO" id="GO:0005829">
    <property type="term" value="C:cytosol"/>
    <property type="evidence" value="ECO:0007669"/>
    <property type="project" value="UniProtKB-SubCell"/>
</dbReference>
<dbReference type="Pfam" id="PF01008">
    <property type="entry name" value="IF-2B"/>
    <property type="match status" value="2"/>
</dbReference>
<dbReference type="HOGENOM" id="CLU_877633_0_0_1"/>
<feature type="compositionally biased region" description="Basic and acidic residues" evidence="10">
    <location>
        <begin position="20"/>
        <end position="38"/>
    </location>
</feature>
<evidence type="ECO:0000256" key="2">
    <source>
        <dbReference type="ARBA" id="ARBA00007251"/>
    </source>
</evidence>
<protein>
    <recommendedName>
        <fullName evidence="6">Translation initiation factor eIF2B subunit delta</fullName>
    </recommendedName>
    <alternativeName>
        <fullName evidence="7">eIF2B GDP-GTP exchange factor subunit delta</fullName>
    </alternativeName>
</protein>
<dbReference type="InterPro" id="IPR000649">
    <property type="entry name" value="IF-2B-related"/>
</dbReference>
<evidence type="ECO:0000256" key="8">
    <source>
        <dbReference type="ARBA" id="ARBA00046432"/>
    </source>
</evidence>
<dbReference type="InterPro" id="IPR042529">
    <property type="entry name" value="IF_2B-like_C"/>
</dbReference>
<evidence type="ECO:0000256" key="3">
    <source>
        <dbReference type="ARBA" id="ARBA00022490"/>
    </source>
</evidence>
<dbReference type="PANTHER" id="PTHR10233">
    <property type="entry name" value="TRANSLATION INITIATION FACTOR EIF-2B"/>
    <property type="match status" value="1"/>
</dbReference>
<keyword evidence="3" id="KW-0963">Cytoplasm</keyword>
<evidence type="ECO:0000313" key="12">
    <source>
        <dbReference type="Proteomes" id="UP000054279"/>
    </source>
</evidence>
<evidence type="ECO:0000256" key="1">
    <source>
        <dbReference type="ARBA" id="ARBA00004514"/>
    </source>
</evidence>
<organism evidence="11 12">
    <name type="scientific">Sphaerobolus stellatus (strain SS14)</name>
    <dbReference type="NCBI Taxonomy" id="990650"/>
    <lineage>
        <taxon>Eukaryota</taxon>
        <taxon>Fungi</taxon>
        <taxon>Dikarya</taxon>
        <taxon>Basidiomycota</taxon>
        <taxon>Agaricomycotina</taxon>
        <taxon>Agaricomycetes</taxon>
        <taxon>Phallomycetidae</taxon>
        <taxon>Geastrales</taxon>
        <taxon>Sphaerobolaceae</taxon>
        <taxon>Sphaerobolus</taxon>
    </lineage>
</organism>
<keyword evidence="4" id="KW-0396">Initiation factor</keyword>
<keyword evidence="5" id="KW-0648">Protein biosynthesis</keyword>
<dbReference type="SUPFAM" id="SSF100950">
    <property type="entry name" value="NagB/RpiA/CoA transferase-like"/>
    <property type="match status" value="1"/>
</dbReference>
<feature type="region of interest" description="Disordered" evidence="10">
    <location>
        <begin position="1"/>
        <end position="58"/>
    </location>
</feature>
<accession>A0A0C9UU59</accession>
<evidence type="ECO:0000256" key="6">
    <source>
        <dbReference type="ARBA" id="ARBA00044147"/>
    </source>
</evidence>
<name>A0A0C9UU59_SPHS4</name>
<evidence type="ECO:0000256" key="9">
    <source>
        <dbReference type="RuleBase" id="RU003814"/>
    </source>
</evidence>
<comment type="similarity">
    <text evidence="2 9">Belongs to the eIF-2B alpha/beta/delta subunits family.</text>
</comment>
<proteinExistence type="inferred from homology"/>
<evidence type="ECO:0000256" key="7">
    <source>
        <dbReference type="ARBA" id="ARBA00044356"/>
    </source>
</evidence>
<dbReference type="GO" id="GO:0003743">
    <property type="term" value="F:translation initiation factor activity"/>
    <property type="evidence" value="ECO:0007669"/>
    <property type="project" value="UniProtKB-KW"/>
</dbReference>
<reference evidence="11 12" key="1">
    <citation type="submission" date="2014-06" db="EMBL/GenBank/DDBJ databases">
        <title>Evolutionary Origins and Diversification of the Mycorrhizal Mutualists.</title>
        <authorList>
            <consortium name="DOE Joint Genome Institute"/>
            <consortium name="Mycorrhizal Genomics Consortium"/>
            <person name="Kohler A."/>
            <person name="Kuo A."/>
            <person name="Nagy L.G."/>
            <person name="Floudas D."/>
            <person name="Copeland A."/>
            <person name="Barry K.W."/>
            <person name="Cichocki N."/>
            <person name="Veneault-Fourrey C."/>
            <person name="LaButti K."/>
            <person name="Lindquist E.A."/>
            <person name="Lipzen A."/>
            <person name="Lundell T."/>
            <person name="Morin E."/>
            <person name="Murat C."/>
            <person name="Riley R."/>
            <person name="Ohm R."/>
            <person name="Sun H."/>
            <person name="Tunlid A."/>
            <person name="Henrissat B."/>
            <person name="Grigoriev I.V."/>
            <person name="Hibbett D.S."/>
            <person name="Martin F."/>
        </authorList>
    </citation>
    <scope>NUCLEOTIDE SEQUENCE [LARGE SCALE GENOMIC DNA]</scope>
    <source>
        <strain evidence="11 12">SS14</strain>
    </source>
</reference>
<dbReference type="PANTHER" id="PTHR10233:SF14">
    <property type="entry name" value="TRANSLATION INITIATION FACTOR EIF-2B SUBUNIT DELTA"/>
    <property type="match status" value="1"/>
</dbReference>
<dbReference type="AlphaFoldDB" id="A0A0C9UU59"/>
<evidence type="ECO:0000313" key="11">
    <source>
        <dbReference type="EMBL" id="KIJ32797.1"/>
    </source>
</evidence>
<evidence type="ECO:0000256" key="4">
    <source>
        <dbReference type="ARBA" id="ARBA00022540"/>
    </source>
</evidence>
<sequence>MATAETSRGLKVPPKTPLSKAERRAKQEKDRAAKEATKAQDGGKNAAKGSASKGPRPVVLRDLPPAITTHEIAAQQTRGLRIFSHFGLIRNYETPPDQAMSRDLTTYLNPQINHLVSSRPMAVSMGNAIRYLEVEISVLEPSLPEQDVLLHGHAHGKQFSVIVVDSRRLLEGKQLLSKLADAGIECTYLLLTALGSAIQDISLVLLGAHSVQSDGAVYSRAGTALAAMIAKSHSVPTHFSDAVHLDSFSKNELGESRHHTPDPEQLALTEQLNLRVLNPLYDLISPSNITAIVTEVGTIPPNSVCSLPGSLDRDVST</sequence>
<dbReference type="Gene3D" id="3.40.50.10470">
    <property type="entry name" value="Translation initiation factor eif-2b, domain 2"/>
    <property type="match status" value="1"/>
</dbReference>
<comment type="subunit">
    <text evidence="8">Component of the translation initiation factor 2B (eIF2B) complex which is a heterodecamer of two sets of five different subunits: alpha, beta, gamma, delta and epsilon. Subunits alpha, beta and delta comprise a regulatory subcomplex and subunits epsilon and gamma comprise a catalytic subcomplex. Within the complex, the hexameric regulatory complex resides at the center, with the two heterodimeric catalytic subcomplexes bound on opposite sides.</text>
</comment>
<dbReference type="Proteomes" id="UP000054279">
    <property type="component" value="Unassembled WGS sequence"/>
</dbReference>
<gene>
    <name evidence="11" type="ORF">M422DRAFT_61514</name>
</gene>
<dbReference type="OrthoDB" id="10254737at2759"/>